<proteinExistence type="predicted"/>
<organism evidence="3">
    <name type="scientific">freshwater metagenome</name>
    <dbReference type="NCBI Taxonomy" id="449393"/>
    <lineage>
        <taxon>unclassified sequences</taxon>
        <taxon>metagenomes</taxon>
        <taxon>ecological metagenomes</taxon>
    </lineage>
</organism>
<dbReference type="Gene3D" id="3.40.50.2000">
    <property type="entry name" value="Glycogen Phosphorylase B"/>
    <property type="match status" value="2"/>
</dbReference>
<accession>A0A6J6FZY6</accession>
<dbReference type="EMBL" id="CAEZSR010000254">
    <property type="protein sequence ID" value="CAB4593890.1"/>
    <property type="molecule type" value="Genomic_DNA"/>
</dbReference>
<dbReference type="Pfam" id="PF13439">
    <property type="entry name" value="Glyco_transf_4"/>
    <property type="match status" value="1"/>
</dbReference>
<name>A0A6J6FZY6_9ZZZZ</name>
<evidence type="ECO:0000259" key="1">
    <source>
        <dbReference type="Pfam" id="PF00534"/>
    </source>
</evidence>
<dbReference type="CDD" id="cd03801">
    <property type="entry name" value="GT4_PimA-like"/>
    <property type="match status" value="1"/>
</dbReference>
<dbReference type="SUPFAM" id="SSF53756">
    <property type="entry name" value="UDP-Glycosyltransferase/glycogen phosphorylase"/>
    <property type="match status" value="1"/>
</dbReference>
<sequence length="386" mass="40726">MRPPGAPTAALHVLGPSAGGIRVHVAELARRTTALGWAPTVAAPAGVMDGVLDPARDGVEVVALGTTADWSARRLLGLRRTLAAAVDGYELVHAHGLKAAVLTLSLRGSLGRSSRRSGRRRTPVVVTLHNDMVGTHTGIGARLRAFAQRSLLRFADHVVFVSQADADANRRVVPDDRRTVMMSFAARPEPRAGRDDTRRRFGVEPDAPLVVVVARLHPQKDLGMFLRAFAATRGRVRDARAIVAGDGPQHEELLALRDELGLTSSVEFIGATDAAADLMASADVVAISSRWEGGPIVAVEAMQLGAPVLMTDTGAVAELARGSGAAVLVQPGDVDGFAAALTDLLVSPDRRTAVAGAGRALAEAEFDGAALVHRIDRAYRRVLDRR</sequence>
<reference evidence="3" key="1">
    <citation type="submission" date="2020-05" db="EMBL/GenBank/DDBJ databases">
        <authorList>
            <person name="Chiriac C."/>
            <person name="Salcher M."/>
            <person name="Ghai R."/>
            <person name="Kavagutti S V."/>
        </authorList>
    </citation>
    <scope>NUCLEOTIDE SEQUENCE</scope>
</reference>
<dbReference type="InterPro" id="IPR028098">
    <property type="entry name" value="Glyco_trans_4-like_N"/>
</dbReference>
<evidence type="ECO:0000259" key="2">
    <source>
        <dbReference type="Pfam" id="PF13439"/>
    </source>
</evidence>
<feature type="domain" description="Glycosyltransferase subfamily 4-like N-terminal" evidence="2">
    <location>
        <begin position="19"/>
        <end position="177"/>
    </location>
</feature>
<gene>
    <name evidence="3" type="ORF">UFOPK1493_03894</name>
</gene>
<evidence type="ECO:0000313" key="3">
    <source>
        <dbReference type="EMBL" id="CAB4593890.1"/>
    </source>
</evidence>
<dbReference type="Pfam" id="PF00534">
    <property type="entry name" value="Glycos_transf_1"/>
    <property type="match status" value="1"/>
</dbReference>
<dbReference type="PANTHER" id="PTHR12526">
    <property type="entry name" value="GLYCOSYLTRANSFERASE"/>
    <property type="match status" value="1"/>
</dbReference>
<dbReference type="PANTHER" id="PTHR12526:SF636">
    <property type="entry name" value="BLL3647 PROTEIN"/>
    <property type="match status" value="1"/>
</dbReference>
<feature type="domain" description="Glycosyl transferase family 1" evidence="1">
    <location>
        <begin position="195"/>
        <end position="358"/>
    </location>
</feature>
<dbReference type="InterPro" id="IPR001296">
    <property type="entry name" value="Glyco_trans_1"/>
</dbReference>
<dbReference type="AlphaFoldDB" id="A0A6J6FZY6"/>
<protein>
    <submittedName>
        <fullName evidence="3">Unannotated protein</fullName>
    </submittedName>
</protein>
<dbReference type="GO" id="GO:0016757">
    <property type="term" value="F:glycosyltransferase activity"/>
    <property type="evidence" value="ECO:0007669"/>
    <property type="project" value="InterPro"/>
</dbReference>